<evidence type="ECO:0000313" key="2">
    <source>
        <dbReference type="Proteomes" id="UP000681075"/>
    </source>
</evidence>
<protein>
    <recommendedName>
        <fullName evidence="3">Nucleotidyltransferase family protein</fullName>
    </recommendedName>
</protein>
<reference evidence="1" key="1">
    <citation type="submission" date="2021-02" db="EMBL/GenBank/DDBJ databases">
        <title>Genome sequence of Rhodospirillales sp. strain TMPK1 isolated from soil.</title>
        <authorList>
            <person name="Nakai R."/>
            <person name="Kusada H."/>
            <person name="Tamaki H."/>
        </authorList>
    </citation>
    <scope>NUCLEOTIDE SEQUENCE</scope>
    <source>
        <strain evidence="1">TMPK1</strain>
    </source>
</reference>
<sequence length="252" mass="29310">MVVLALSNEPTPPSPEAEHFYGESLRILNDSKTPFLLAGTYALCAYTGITRPTKDLDIFCKAGDYPRILETFRDLGYDIEIEDERWIAKVFKGEDFFDVIFSSAVAIVPITEHWFDESRPGTVYGVPVRMVSPTELIWSKVFLKDRYRYDGNDIAHVILTQHAQIDWKRLLTYMEPYWEVLLMHVLNFRFIYPTERECIPRWLLDELLDRARRHADLPAPQTKVCRGRLFSPRDYAIDVEQWGFADVVGGPR</sequence>
<organism evidence="1 2">
    <name type="scientific">Roseiterribacter gracilis</name>
    <dbReference type="NCBI Taxonomy" id="2812848"/>
    <lineage>
        <taxon>Bacteria</taxon>
        <taxon>Pseudomonadati</taxon>
        <taxon>Pseudomonadota</taxon>
        <taxon>Alphaproteobacteria</taxon>
        <taxon>Rhodospirillales</taxon>
        <taxon>Roseiterribacteraceae</taxon>
        <taxon>Roseiterribacter</taxon>
    </lineage>
</organism>
<proteinExistence type="predicted"/>
<evidence type="ECO:0008006" key="3">
    <source>
        <dbReference type="Google" id="ProtNLM"/>
    </source>
</evidence>
<keyword evidence="2" id="KW-1185">Reference proteome</keyword>
<gene>
    <name evidence="1" type="ORF">TMPK1_22090</name>
</gene>
<dbReference type="AlphaFoldDB" id="A0A8S8XD52"/>
<comment type="caution">
    <text evidence="1">The sequence shown here is derived from an EMBL/GenBank/DDBJ whole genome shotgun (WGS) entry which is preliminary data.</text>
</comment>
<dbReference type="RefSeq" id="WP_420243086.1">
    <property type="nucleotide sequence ID" value="NZ_BOPV01000001.1"/>
</dbReference>
<evidence type="ECO:0000313" key="1">
    <source>
        <dbReference type="EMBL" id="GIL39972.1"/>
    </source>
</evidence>
<dbReference type="Gene3D" id="3.30.460.40">
    <property type="match status" value="1"/>
</dbReference>
<dbReference type="InterPro" id="IPR043519">
    <property type="entry name" value="NT_sf"/>
</dbReference>
<dbReference type="SUPFAM" id="SSF81301">
    <property type="entry name" value="Nucleotidyltransferase"/>
    <property type="match status" value="1"/>
</dbReference>
<accession>A0A8S8XD52</accession>
<dbReference type="Proteomes" id="UP000681075">
    <property type="component" value="Unassembled WGS sequence"/>
</dbReference>
<name>A0A8S8XD52_9PROT</name>
<dbReference type="EMBL" id="BOPV01000001">
    <property type="protein sequence ID" value="GIL39972.1"/>
    <property type="molecule type" value="Genomic_DNA"/>
</dbReference>